<gene>
    <name evidence="1" type="ORF">SMTD_LOCUS11785</name>
</gene>
<dbReference type="EMBL" id="UZAL01031796">
    <property type="protein sequence ID" value="VDP59242.1"/>
    <property type="molecule type" value="Genomic_DNA"/>
</dbReference>
<name>A0A183PBP9_9TREM</name>
<organism evidence="1 2">
    <name type="scientific">Schistosoma mattheei</name>
    <dbReference type="NCBI Taxonomy" id="31246"/>
    <lineage>
        <taxon>Eukaryota</taxon>
        <taxon>Metazoa</taxon>
        <taxon>Spiralia</taxon>
        <taxon>Lophotrochozoa</taxon>
        <taxon>Platyhelminthes</taxon>
        <taxon>Trematoda</taxon>
        <taxon>Digenea</taxon>
        <taxon>Strigeidida</taxon>
        <taxon>Schistosomatoidea</taxon>
        <taxon>Schistosomatidae</taxon>
        <taxon>Schistosoma</taxon>
    </lineage>
</organism>
<reference evidence="1 2" key="1">
    <citation type="submission" date="2018-11" db="EMBL/GenBank/DDBJ databases">
        <authorList>
            <consortium name="Pathogen Informatics"/>
        </authorList>
    </citation>
    <scope>NUCLEOTIDE SEQUENCE [LARGE SCALE GENOMIC DNA]</scope>
    <source>
        <strain>Denwood</strain>
        <strain evidence="2">Zambia</strain>
    </source>
</reference>
<protein>
    <submittedName>
        <fullName evidence="1">Uncharacterized protein</fullName>
    </submittedName>
</protein>
<evidence type="ECO:0000313" key="1">
    <source>
        <dbReference type="EMBL" id="VDP59242.1"/>
    </source>
</evidence>
<dbReference type="STRING" id="31246.A0A183PBP9"/>
<proteinExistence type="predicted"/>
<evidence type="ECO:0000313" key="2">
    <source>
        <dbReference type="Proteomes" id="UP000269396"/>
    </source>
</evidence>
<dbReference type="AlphaFoldDB" id="A0A183PBP9"/>
<sequence>MQSALDQLSISVHRYGMCFAPSKCKVLLQDWQDPDPELTLGSEHVKVVGKFVYLGSYVNAGGSVRDEIDSCGLCQSGPSLESS</sequence>
<dbReference type="Proteomes" id="UP000269396">
    <property type="component" value="Unassembled WGS sequence"/>
</dbReference>
<keyword evidence="2" id="KW-1185">Reference proteome</keyword>
<accession>A0A183PBP9</accession>